<comment type="caution">
    <text evidence="1">The sequence shown here is derived from an EMBL/GenBank/DDBJ whole genome shotgun (WGS) entry which is preliminary data.</text>
</comment>
<proteinExistence type="predicted"/>
<gene>
    <name evidence="1" type="ORF">OSR52_07800</name>
</gene>
<reference evidence="1" key="1">
    <citation type="submission" date="2022-11" db="EMBL/GenBank/DDBJ databases">
        <title>High-quality draft genome sequence of Galbibacter sp. strain CMA-7.</title>
        <authorList>
            <person name="Wei L."/>
            <person name="Dong C."/>
            <person name="Shao Z."/>
        </authorList>
    </citation>
    <scope>NUCLEOTIDE SEQUENCE</scope>
    <source>
        <strain evidence="1">CMA-7</strain>
    </source>
</reference>
<sequence>MVEEILIIENKQVDLIPKTITRNIQLNNLGNVTNKQSSYSQSIKLPKTTKNTKIFEFLGVVGNQSTAPYKKLKCTYYCGGVCLVNDGYAVVNGTTDMYYNIVIYNGIITLATALQGKTMADLDYSYANHTLSENSYKDGLLSDNTLYQYPVVDYSDWEYTNIFPATVQIDKQYPMLRVKQLFKNIFTQSDLIVTGDYIDETIGNDEITNITDAYNITDAGGGGDTALGSFATNTITKNVTDGIAPIHIENDFNITSNSLSSPLSVSSNKITCNSNNKPIQFTCTFTCTCDDGIGTIRITKNNVTIDSFQFDDDITETNYEVNTILNNGDDIGFELISVSNGSYDVVLSARINGTAKEIAPSSYDVNIISNSEITQLDYIKDVMNRYGLLINYNALNNTYELKNIDNLITDFDNADNWTTKYQSSEGELYKSSYYQKNNFKFNYDENYIDEPLDGYFTINNPVLAEQKEIYTSVFNIAYAGTRQFKTKSLYRLPLLNYDEDNDKLVAKEETSPLYLFKLKRGLPSTFNARLLNDTPFSVTASPQLIGYVTLEDTSMQYYLDTYYNKFIQLLQNYKEVKMKMKLSIVDIYNFSFYKLIFLEQTGKYYFINNIRFNPNKPISDVVLVEIPFYV</sequence>
<dbReference type="Proteomes" id="UP001153642">
    <property type="component" value="Unassembled WGS sequence"/>
</dbReference>
<accession>A0ABT6FR76</accession>
<evidence type="ECO:0000313" key="1">
    <source>
        <dbReference type="EMBL" id="MDG3585770.1"/>
    </source>
</evidence>
<dbReference type="EMBL" id="JAPMUA010000002">
    <property type="protein sequence ID" value="MDG3585770.1"/>
    <property type="molecule type" value="Genomic_DNA"/>
</dbReference>
<evidence type="ECO:0000313" key="2">
    <source>
        <dbReference type="Proteomes" id="UP001153642"/>
    </source>
</evidence>
<dbReference type="RefSeq" id="WP_277898974.1">
    <property type="nucleotide sequence ID" value="NZ_JAPMUA010000002.1"/>
</dbReference>
<protein>
    <submittedName>
        <fullName evidence="1">Uncharacterized protein</fullName>
    </submittedName>
</protein>
<organism evidence="1 2">
    <name type="scientific">Galbibacter pacificus</name>
    <dbReference type="NCBI Taxonomy" id="2996052"/>
    <lineage>
        <taxon>Bacteria</taxon>
        <taxon>Pseudomonadati</taxon>
        <taxon>Bacteroidota</taxon>
        <taxon>Flavobacteriia</taxon>
        <taxon>Flavobacteriales</taxon>
        <taxon>Flavobacteriaceae</taxon>
        <taxon>Galbibacter</taxon>
    </lineage>
</organism>
<keyword evidence="2" id="KW-1185">Reference proteome</keyword>
<name>A0ABT6FR76_9FLAO</name>